<keyword evidence="2" id="KW-0282">Flagellum</keyword>
<name>A0A1I4KZE9_9BACI</name>
<dbReference type="InterPro" id="IPR035924">
    <property type="entry name" value="FlaG-like_sf"/>
</dbReference>
<feature type="region of interest" description="Disordered" evidence="1">
    <location>
        <begin position="20"/>
        <end position="46"/>
    </location>
</feature>
<dbReference type="PANTHER" id="PTHR37166">
    <property type="entry name" value="PROTEIN FLAG"/>
    <property type="match status" value="1"/>
</dbReference>
<dbReference type="OrthoDB" id="9799867at2"/>
<keyword evidence="2" id="KW-0969">Cilium</keyword>
<evidence type="ECO:0000256" key="1">
    <source>
        <dbReference type="SAM" id="MobiDB-lite"/>
    </source>
</evidence>
<dbReference type="Gene3D" id="3.30.160.170">
    <property type="entry name" value="FlaG-like"/>
    <property type="match status" value="1"/>
</dbReference>
<proteinExistence type="predicted"/>
<feature type="compositionally biased region" description="Polar residues" evidence="1">
    <location>
        <begin position="24"/>
        <end position="36"/>
    </location>
</feature>
<evidence type="ECO:0000313" key="3">
    <source>
        <dbReference type="Proteomes" id="UP000199668"/>
    </source>
</evidence>
<dbReference type="InterPro" id="IPR005186">
    <property type="entry name" value="FlaG"/>
</dbReference>
<dbReference type="Pfam" id="PF03646">
    <property type="entry name" value="FlaG"/>
    <property type="match status" value="1"/>
</dbReference>
<keyword evidence="2" id="KW-0966">Cell projection</keyword>
<dbReference type="PANTHER" id="PTHR37166:SF1">
    <property type="entry name" value="PROTEIN FLAG"/>
    <property type="match status" value="1"/>
</dbReference>
<keyword evidence="3" id="KW-1185">Reference proteome</keyword>
<evidence type="ECO:0000313" key="2">
    <source>
        <dbReference type="EMBL" id="SFL83986.1"/>
    </source>
</evidence>
<dbReference type="Proteomes" id="UP000199668">
    <property type="component" value="Unassembled WGS sequence"/>
</dbReference>
<gene>
    <name evidence="2" type="ORF">SAMN04488054_10669</name>
</gene>
<dbReference type="AlphaFoldDB" id="A0A1I4KZE9"/>
<protein>
    <submittedName>
        <fullName evidence="2">Flagellar protein FlaG</fullName>
    </submittedName>
</protein>
<accession>A0A1I4KZE9</accession>
<reference evidence="2 3" key="1">
    <citation type="submission" date="2016-10" db="EMBL/GenBank/DDBJ databases">
        <authorList>
            <person name="de Groot N.N."/>
        </authorList>
    </citation>
    <scope>NUCLEOTIDE SEQUENCE [LARGE SCALE GENOMIC DNA]</scope>
    <source>
        <strain evidence="2 3">CGMCC 1.6134</strain>
    </source>
</reference>
<dbReference type="STRING" id="266892.SAMN04488054_10669"/>
<sequence>MGAHVSGTVVSDLMRAGQAAGGQVSMSDSVSGTVSEKAQDESSMMPDMKTLQEQADEMNGLLETTFTDLKFNVHDKLEQVYVQVLNRDTDEVIREVPPEKFLDMKAAILQQAGLIVDEKA</sequence>
<dbReference type="EMBL" id="FOTY01000006">
    <property type="protein sequence ID" value="SFL83986.1"/>
    <property type="molecule type" value="Genomic_DNA"/>
</dbReference>
<dbReference type="SUPFAM" id="SSF160214">
    <property type="entry name" value="FlaG-like"/>
    <property type="match status" value="1"/>
</dbReference>
<dbReference type="RefSeq" id="WP_090926332.1">
    <property type="nucleotide sequence ID" value="NZ_FOTY01000006.1"/>
</dbReference>
<organism evidence="2 3">
    <name type="scientific">Salibacterium qingdaonense</name>
    <dbReference type="NCBI Taxonomy" id="266892"/>
    <lineage>
        <taxon>Bacteria</taxon>
        <taxon>Bacillati</taxon>
        <taxon>Bacillota</taxon>
        <taxon>Bacilli</taxon>
        <taxon>Bacillales</taxon>
        <taxon>Bacillaceae</taxon>
    </lineage>
</organism>